<proteinExistence type="predicted"/>
<sequence length="180" mass="19394">MSFAKAGLALAVAGAVAVVAFGQLPNLNERMNGTRAAPSVFAPMSVQTLSEENMVDAFAGMRLESSIRRLTWEQGILTVDLAASRERGGAAGVWKDAAALVELSFGKVHNVRQLLIRVFSEEQGKRLLLFSADSRAADWRSSGLAALQDPIAGSEPVWAPKIRPDWTRAGAAWRRNFANS</sequence>
<dbReference type="AlphaFoldDB" id="A0A841SSS2"/>
<accession>A0A841SSS2</accession>
<dbReference type="Proteomes" id="UP000535838">
    <property type="component" value="Unassembled WGS sequence"/>
</dbReference>
<gene>
    <name evidence="1" type="ORF">H7B67_14840</name>
</gene>
<organism evidence="1 2">
    <name type="scientific">Cohnella thailandensis</name>
    <dbReference type="NCBI Taxonomy" id="557557"/>
    <lineage>
        <taxon>Bacteria</taxon>
        <taxon>Bacillati</taxon>
        <taxon>Bacillota</taxon>
        <taxon>Bacilli</taxon>
        <taxon>Bacillales</taxon>
        <taxon>Paenibacillaceae</taxon>
        <taxon>Cohnella</taxon>
    </lineage>
</organism>
<name>A0A841SSS2_9BACL</name>
<dbReference type="EMBL" id="JACJVQ010000013">
    <property type="protein sequence ID" value="MBB6635393.1"/>
    <property type="molecule type" value="Genomic_DNA"/>
</dbReference>
<protein>
    <submittedName>
        <fullName evidence="1">Uncharacterized protein</fullName>
    </submittedName>
</protein>
<evidence type="ECO:0000313" key="2">
    <source>
        <dbReference type="Proteomes" id="UP000535838"/>
    </source>
</evidence>
<comment type="caution">
    <text evidence="1">The sequence shown here is derived from an EMBL/GenBank/DDBJ whole genome shotgun (WGS) entry which is preliminary data.</text>
</comment>
<evidence type="ECO:0000313" key="1">
    <source>
        <dbReference type="EMBL" id="MBB6635393.1"/>
    </source>
</evidence>
<keyword evidence="2" id="KW-1185">Reference proteome</keyword>
<reference evidence="1 2" key="1">
    <citation type="submission" date="2020-08" db="EMBL/GenBank/DDBJ databases">
        <title>Cohnella phylogeny.</title>
        <authorList>
            <person name="Dunlap C."/>
        </authorList>
    </citation>
    <scope>NUCLEOTIDE SEQUENCE [LARGE SCALE GENOMIC DNA]</scope>
    <source>
        <strain evidence="1 2">DSM 25241</strain>
    </source>
</reference>
<dbReference type="RefSeq" id="WP_185120627.1">
    <property type="nucleotide sequence ID" value="NZ_JACJVQ010000013.1"/>
</dbReference>